<evidence type="ECO:0000313" key="3">
    <source>
        <dbReference type="EMBL" id="CAJ1962839.1"/>
    </source>
</evidence>
<dbReference type="EMBL" id="CAKOGP040002125">
    <property type="protein sequence ID" value="CAJ1962839.1"/>
    <property type="molecule type" value="Genomic_DNA"/>
</dbReference>
<organism evidence="3 4">
    <name type="scientific">Cylindrotheca closterium</name>
    <dbReference type="NCBI Taxonomy" id="2856"/>
    <lineage>
        <taxon>Eukaryota</taxon>
        <taxon>Sar</taxon>
        <taxon>Stramenopiles</taxon>
        <taxon>Ochrophyta</taxon>
        <taxon>Bacillariophyta</taxon>
        <taxon>Bacillariophyceae</taxon>
        <taxon>Bacillariophycidae</taxon>
        <taxon>Bacillariales</taxon>
        <taxon>Bacillariaceae</taxon>
        <taxon>Cylindrotheca</taxon>
    </lineage>
</organism>
<accession>A0AAD2G637</accession>
<feature type="region of interest" description="Disordered" evidence="1">
    <location>
        <begin position="124"/>
        <end position="161"/>
    </location>
</feature>
<sequence length="418" mass="48054">MLSIPNAHKIRILIAFVSSTIVLVSSVYNVTAIFTRNILHDIILEERRELELTSNLRHSDGTFRNEENYRETTTTTTLGPCKGQSSRKYRTAKNIEIDLWNEIEQALSPSKVVGSDVNTDITYHEQTSKTIKSNISKSRKRQPRKSKGKVNKTQKKGSTPLNDTTIIITTNWMPSVPSTDQLDKVIHSLSFLHGLPKDTPMVIAVDGAYESGARYKSVRNVDMRNYVKAIKAKYNNKKHVKIITSSKKIMLVRNMKRALRKVHTKYVLVLQHDLPFINEVNHTGLIDTMESHSEVRLVRFPTARVLTRKRDGSVCNEKEVHFESENGIQLTKTHVWSDRNHLTRKQYYEEMFQLPGWNSVRAMEFHMQQFGKKNCSHWGTYLYGARGSNPTIFHMDGRRDGQFMTSTKRVYGNLTGIL</sequence>
<reference evidence="3" key="1">
    <citation type="submission" date="2023-08" db="EMBL/GenBank/DDBJ databases">
        <authorList>
            <person name="Audoor S."/>
            <person name="Bilcke G."/>
        </authorList>
    </citation>
    <scope>NUCLEOTIDE SEQUENCE</scope>
</reference>
<gene>
    <name evidence="3" type="ORF">CYCCA115_LOCUS19877</name>
</gene>
<keyword evidence="2" id="KW-1133">Transmembrane helix</keyword>
<evidence type="ECO:0000256" key="2">
    <source>
        <dbReference type="SAM" id="Phobius"/>
    </source>
</evidence>
<name>A0AAD2G637_9STRA</name>
<comment type="caution">
    <text evidence="3">The sequence shown here is derived from an EMBL/GenBank/DDBJ whole genome shotgun (WGS) entry which is preliminary data.</text>
</comment>
<dbReference type="AlphaFoldDB" id="A0AAD2G637"/>
<keyword evidence="4" id="KW-1185">Reference proteome</keyword>
<proteinExistence type="predicted"/>
<keyword evidence="2" id="KW-0812">Transmembrane</keyword>
<protein>
    <submittedName>
        <fullName evidence="3">Uncharacterized protein</fullName>
    </submittedName>
</protein>
<keyword evidence="2" id="KW-0472">Membrane</keyword>
<feature type="transmembrane region" description="Helical" evidence="2">
    <location>
        <begin position="12"/>
        <end position="34"/>
    </location>
</feature>
<evidence type="ECO:0000313" key="4">
    <source>
        <dbReference type="Proteomes" id="UP001295423"/>
    </source>
</evidence>
<feature type="compositionally biased region" description="Basic residues" evidence="1">
    <location>
        <begin position="137"/>
        <end position="155"/>
    </location>
</feature>
<evidence type="ECO:0000256" key="1">
    <source>
        <dbReference type="SAM" id="MobiDB-lite"/>
    </source>
</evidence>
<dbReference type="Proteomes" id="UP001295423">
    <property type="component" value="Unassembled WGS sequence"/>
</dbReference>